<accession>A0ABT4J0N1</accession>
<keyword evidence="3 9" id="KW-0813">Transport</keyword>
<keyword evidence="5 9" id="KW-0997">Cell inner membrane</keyword>
<evidence type="ECO:0000256" key="2">
    <source>
        <dbReference type="ARBA" id="ARBA00009477"/>
    </source>
</evidence>
<dbReference type="Pfam" id="PF25994">
    <property type="entry name" value="HH_AprE"/>
    <property type="match status" value="1"/>
</dbReference>
<evidence type="ECO:0000259" key="11">
    <source>
        <dbReference type="Pfam" id="PF25994"/>
    </source>
</evidence>
<feature type="domain" description="AprE-like long alpha-helical hairpin" evidence="11">
    <location>
        <begin position="107"/>
        <end position="295"/>
    </location>
</feature>
<proteinExistence type="inferred from homology"/>
<evidence type="ECO:0000256" key="6">
    <source>
        <dbReference type="ARBA" id="ARBA00022692"/>
    </source>
</evidence>
<reference evidence="13" key="1">
    <citation type="submission" date="2022-12" db="EMBL/GenBank/DDBJ databases">
        <title>Paracoccus sp. EF6 isolated from a lake water.</title>
        <authorList>
            <person name="Liu H."/>
        </authorList>
    </citation>
    <scope>NUCLEOTIDE SEQUENCE</scope>
    <source>
        <strain evidence="13">EF6</strain>
    </source>
</reference>
<dbReference type="RefSeq" id="WP_268940681.1">
    <property type="nucleotide sequence ID" value="NZ_JAPTYD010000003.1"/>
</dbReference>
<evidence type="ECO:0000256" key="4">
    <source>
        <dbReference type="ARBA" id="ARBA00022475"/>
    </source>
</evidence>
<dbReference type="PANTHER" id="PTHR30386:SF17">
    <property type="entry name" value="ALKALINE PROTEASE SECRETION PROTEIN APRE"/>
    <property type="match status" value="1"/>
</dbReference>
<evidence type="ECO:0000256" key="7">
    <source>
        <dbReference type="ARBA" id="ARBA00022989"/>
    </source>
</evidence>
<dbReference type="Pfam" id="PF26002">
    <property type="entry name" value="Beta-barrel_AprE"/>
    <property type="match status" value="1"/>
</dbReference>
<dbReference type="InterPro" id="IPR010129">
    <property type="entry name" value="T1SS_HlyD"/>
</dbReference>
<keyword evidence="8 9" id="KW-0472">Membrane</keyword>
<keyword evidence="7 9" id="KW-1133">Transmembrane helix</keyword>
<keyword evidence="10" id="KW-0175">Coiled coil</keyword>
<keyword evidence="14" id="KW-1185">Reference proteome</keyword>
<feature type="coiled-coil region" evidence="10">
    <location>
        <begin position="180"/>
        <end position="266"/>
    </location>
</feature>
<dbReference type="EMBL" id="JAPTYD010000003">
    <property type="protein sequence ID" value="MCZ0960676.1"/>
    <property type="molecule type" value="Genomic_DNA"/>
</dbReference>
<dbReference type="NCBIfam" id="TIGR01843">
    <property type="entry name" value="type_I_hlyD"/>
    <property type="match status" value="1"/>
</dbReference>
<keyword evidence="6 9" id="KW-0812">Transmembrane</keyword>
<protein>
    <recommendedName>
        <fullName evidence="9">Membrane fusion protein (MFP) family protein</fullName>
    </recommendedName>
</protein>
<comment type="subcellular location">
    <subcellularLocation>
        <location evidence="1 9">Cell inner membrane</location>
        <topology evidence="1 9">Single-pass membrane protein</topology>
    </subcellularLocation>
</comment>
<evidence type="ECO:0000256" key="1">
    <source>
        <dbReference type="ARBA" id="ARBA00004377"/>
    </source>
</evidence>
<evidence type="ECO:0000313" key="13">
    <source>
        <dbReference type="EMBL" id="MCZ0960676.1"/>
    </source>
</evidence>
<dbReference type="InterPro" id="IPR050739">
    <property type="entry name" value="MFP"/>
</dbReference>
<gene>
    <name evidence="13" type="ORF">OU682_03465</name>
</gene>
<evidence type="ECO:0000256" key="9">
    <source>
        <dbReference type="RuleBase" id="RU365093"/>
    </source>
</evidence>
<dbReference type="Gene3D" id="2.40.30.170">
    <property type="match status" value="1"/>
</dbReference>
<feature type="transmembrane region" description="Helical" evidence="9">
    <location>
        <begin position="28"/>
        <end position="48"/>
    </location>
</feature>
<dbReference type="PRINTS" id="PR01490">
    <property type="entry name" value="RTXTOXIND"/>
</dbReference>
<comment type="similarity">
    <text evidence="2 9">Belongs to the membrane fusion protein (MFP) (TC 8.A.1) family.</text>
</comment>
<name>A0ABT4J0N1_9RHOB</name>
<dbReference type="PANTHER" id="PTHR30386">
    <property type="entry name" value="MEMBRANE FUSION SUBUNIT OF EMRAB-TOLC MULTIDRUG EFFLUX PUMP"/>
    <property type="match status" value="1"/>
</dbReference>
<evidence type="ECO:0000256" key="3">
    <source>
        <dbReference type="ARBA" id="ARBA00022448"/>
    </source>
</evidence>
<keyword evidence="4 9" id="KW-1003">Cell membrane</keyword>
<evidence type="ECO:0000313" key="14">
    <source>
        <dbReference type="Proteomes" id="UP001149822"/>
    </source>
</evidence>
<dbReference type="InterPro" id="IPR058982">
    <property type="entry name" value="Beta-barrel_AprE"/>
</dbReference>
<evidence type="ECO:0000256" key="10">
    <source>
        <dbReference type="SAM" id="Coils"/>
    </source>
</evidence>
<dbReference type="Proteomes" id="UP001149822">
    <property type="component" value="Unassembled WGS sequence"/>
</dbReference>
<evidence type="ECO:0000256" key="8">
    <source>
        <dbReference type="ARBA" id="ARBA00023136"/>
    </source>
</evidence>
<sequence length="448" mass="49143">MSVSEETPAAVPVWLNPRIEDRRPFGRVLIACGFAVIMVSGGAFYGWASTAPVAGAVVAPGVINVDSNVRAIQHLEGGILKEILVREGDPVQGGQVLLRLDDTATSSSRNELLGQYYEGLAAEARLLAEQAGADKIDFPKELTDKFGDAAIARAMKGQEDIFKSRVSLLAERLAIGDRTRKQLDSQIQGLRDQIAAAERRLALLREEATQIESLLAKNLVPITRQLDIRRSTAELEGEIASYQAAIATAEQRIEEEALRMADLRNTQANEVVEELRTTRARNYELTEQLRTAEDVLERGEIRSPVAGVVKGLQVHTIGGVISPGQTLMEIVPVSDKLVVQATIDPMDIDQVRPDMSAQVWLAALNRRTEAPFEGRVTTVSADRLVDQVTGAPYYLARVELDNASLADETVPIQAGMSAEVMIRTGDRTTWEYLMTPLVQFFRNSLRES</sequence>
<feature type="domain" description="AprE-like beta-barrel" evidence="12">
    <location>
        <begin position="337"/>
        <end position="425"/>
    </location>
</feature>
<dbReference type="InterPro" id="IPR058781">
    <property type="entry name" value="HH_AprE-like"/>
</dbReference>
<comment type="caution">
    <text evidence="13">The sequence shown here is derived from an EMBL/GenBank/DDBJ whole genome shotgun (WGS) entry which is preliminary data.</text>
</comment>
<evidence type="ECO:0000259" key="12">
    <source>
        <dbReference type="Pfam" id="PF26002"/>
    </source>
</evidence>
<organism evidence="13 14">
    <name type="scientific">Paracoccus benzoatiresistens</name>
    <dbReference type="NCBI Taxonomy" id="2997341"/>
    <lineage>
        <taxon>Bacteria</taxon>
        <taxon>Pseudomonadati</taxon>
        <taxon>Pseudomonadota</taxon>
        <taxon>Alphaproteobacteria</taxon>
        <taxon>Rhodobacterales</taxon>
        <taxon>Paracoccaceae</taxon>
        <taxon>Paracoccus</taxon>
    </lineage>
</organism>
<dbReference type="SUPFAM" id="SSF111369">
    <property type="entry name" value="HlyD-like secretion proteins"/>
    <property type="match status" value="1"/>
</dbReference>
<evidence type="ECO:0000256" key="5">
    <source>
        <dbReference type="ARBA" id="ARBA00022519"/>
    </source>
</evidence>